<dbReference type="RefSeq" id="WP_063181035.1">
    <property type="nucleotide sequence ID" value="NZ_JAAGWC010000173.1"/>
</dbReference>
<comment type="caution">
    <text evidence="1">The sequence shown here is derived from an EMBL/GenBank/DDBJ whole genome shotgun (WGS) entry which is preliminary data.</text>
</comment>
<proteinExistence type="predicted"/>
<evidence type="ECO:0000313" key="4">
    <source>
        <dbReference type="Proteomes" id="UP000244184"/>
    </source>
</evidence>
<dbReference type="EMBL" id="PYHP01000081">
    <property type="protein sequence ID" value="PUA35554.1"/>
    <property type="molecule type" value="Genomic_DNA"/>
</dbReference>
<dbReference type="STRING" id="1007103.GCA_000213315_00337"/>
<gene>
    <name evidence="1" type="ORF">AV654_15030</name>
    <name evidence="2" type="ORF">C8Z91_30145</name>
</gene>
<reference evidence="2 4" key="3">
    <citation type="submission" date="2018-03" db="EMBL/GenBank/DDBJ databases">
        <title>Genome sequence of Paenibacillus elgii strain AC13 an antimicrobial compound producing bacteria.</title>
        <authorList>
            <person name="Kurokawa A.S."/>
            <person name="Araujo J.F."/>
            <person name="Costa R.A."/>
            <person name="Ortega D.B."/>
            <person name="Pires A.S."/>
            <person name="Pappas G.J.Jr."/>
            <person name="Franco O.L."/>
            <person name="Barreto C."/>
            <person name="Magalhaes B.S."/>
            <person name="Kruger R.H."/>
        </authorList>
    </citation>
    <scope>NUCLEOTIDE SEQUENCE [LARGE SCALE GENOMIC DNA]</scope>
    <source>
        <strain evidence="2 4">AC13</strain>
    </source>
</reference>
<accession>A0A161S4N0</accession>
<name>A0A161S4N0_9BACL</name>
<reference evidence="1" key="2">
    <citation type="submission" date="2016-01" db="EMBL/GenBank/DDBJ databases">
        <authorList>
            <person name="McClelland M."/>
            <person name="Jain A."/>
            <person name="Saraogi P."/>
            <person name="Mendelson R."/>
            <person name="Westerman R."/>
            <person name="SanMiguel P."/>
            <person name="Csonka L."/>
        </authorList>
    </citation>
    <scope>NUCLEOTIDE SEQUENCE</scope>
    <source>
        <strain evidence="1">M63</strain>
    </source>
</reference>
<evidence type="ECO:0000313" key="2">
    <source>
        <dbReference type="EMBL" id="PUA35554.1"/>
    </source>
</evidence>
<dbReference type="Pfam" id="PF14107">
    <property type="entry name" value="DUF4280"/>
    <property type="match status" value="1"/>
</dbReference>
<dbReference type="EMBL" id="LQRA01000051">
    <property type="protein sequence ID" value="KZE79614.1"/>
    <property type="molecule type" value="Genomic_DNA"/>
</dbReference>
<dbReference type="AlphaFoldDB" id="A0A161S4N0"/>
<organism evidence="1 3">
    <name type="scientific">Paenibacillus elgii</name>
    <dbReference type="NCBI Taxonomy" id="189691"/>
    <lineage>
        <taxon>Bacteria</taxon>
        <taxon>Bacillati</taxon>
        <taxon>Bacillota</taxon>
        <taxon>Bacilli</taxon>
        <taxon>Bacillales</taxon>
        <taxon>Paenibacillaceae</taxon>
        <taxon>Paenibacillus</taxon>
    </lineage>
</organism>
<sequence>MLDLLIGAIVKGLLQAEQKYVVRGATLKCSLGTDPGVLNLPKSHGVYIKKKPVMTVADCTPDNIGCFGFCQAKMGGVLDHIAGWSRTTSNSLPVQSNPLLKGILEFGADQLNAITAPHTVCTPGICGKWSSGKEDLLINNEQALLSKSTLTCSLGGTITIEHDGQD</sequence>
<keyword evidence="3" id="KW-1185">Reference proteome</keyword>
<dbReference type="Proteomes" id="UP000244184">
    <property type="component" value="Unassembled WGS sequence"/>
</dbReference>
<protein>
    <submittedName>
        <fullName evidence="2">DUF4280 domain-containing protein</fullName>
    </submittedName>
</protein>
<dbReference type="InterPro" id="IPR025460">
    <property type="entry name" value="DUF4280"/>
</dbReference>
<dbReference type="eggNOG" id="ENOG5031DZ3">
    <property type="taxonomic scope" value="Bacteria"/>
</dbReference>
<evidence type="ECO:0000313" key="1">
    <source>
        <dbReference type="EMBL" id="KZE79614.1"/>
    </source>
</evidence>
<evidence type="ECO:0000313" key="3">
    <source>
        <dbReference type="Proteomes" id="UP000076563"/>
    </source>
</evidence>
<reference evidence="3" key="1">
    <citation type="submission" date="2016-01" db="EMBL/GenBank/DDBJ databases">
        <title>Draft genome of Chromobacterium sp. F49.</title>
        <authorList>
            <person name="Hong K.W."/>
        </authorList>
    </citation>
    <scope>NUCLEOTIDE SEQUENCE [LARGE SCALE GENOMIC DNA]</scope>
    <source>
        <strain evidence="3">M63</strain>
    </source>
</reference>
<dbReference type="OrthoDB" id="4825649at2"/>
<dbReference type="Proteomes" id="UP000076563">
    <property type="component" value="Unassembled WGS sequence"/>
</dbReference>